<dbReference type="OrthoDB" id="3693458at2759"/>
<protein>
    <submittedName>
        <fullName evidence="1">Uncharacterized protein</fullName>
    </submittedName>
</protein>
<proteinExistence type="predicted"/>
<dbReference type="AlphaFoldDB" id="A0A409X9J4"/>
<accession>A0A409X9J4</accession>
<gene>
    <name evidence="1" type="ORF">CVT25_008111</name>
</gene>
<evidence type="ECO:0000313" key="2">
    <source>
        <dbReference type="Proteomes" id="UP000283269"/>
    </source>
</evidence>
<organism evidence="1 2">
    <name type="scientific">Psilocybe cyanescens</name>
    <dbReference type="NCBI Taxonomy" id="93625"/>
    <lineage>
        <taxon>Eukaryota</taxon>
        <taxon>Fungi</taxon>
        <taxon>Dikarya</taxon>
        <taxon>Basidiomycota</taxon>
        <taxon>Agaricomycotina</taxon>
        <taxon>Agaricomycetes</taxon>
        <taxon>Agaricomycetidae</taxon>
        <taxon>Agaricales</taxon>
        <taxon>Agaricineae</taxon>
        <taxon>Strophariaceae</taxon>
        <taxon>Psilocybe</taxon>
    </lineage>
</organism>
<name>A0A409X9J4_PSICY</name>
<dbReference type="EMBL" id="NHYD01002283">
    <property type="protein sequence ID" value="PPQ87415.1"/>
    <property type="molecule type" value="Genomic_DNA"/>
</dbReference>
<dbReference type="InParanoid" id="A0A409X9J4"/>
<evidence type="ECO:0000313" key="1">
    <source>
        <dbReference type="EMBL" id="PPQ87415.1"/>
    </source>
</evidence>
<dbReference type="Proteomes" id="UP000283269">
    <property type="component" value="Unassembled WGS sequence"/>
</dbReference>
<sequence>MTNRLLELFAADRTATIALGQSKKSYPDVAMAEIGRVDDSRSRFAVFMWLAADQRRRELLAASMVVPVDIWEMNGDGTKIPSKNETCAKNARFGRFSSNISLAHKQPMSAQCTMQLRFKLQAFRPQALIMQDFHNEDLKEGNSRRDVIERLVDFCDHPPPTKYFTTLREYLDYRIQVATVL</sequence>
<keyword evidence="2" id="KW-1185">Reference proteome</keyword>
<reference evidence="1 2" key="1">
    <citation type="journal article" date="2018" name="Evol. Lett.">
        <title>Horizontal gene cluster transfer increased hallucinogenic mushroom diversity.</title>
        <authorList>
            <person name="Reynolds H.T."/>
            <person name="Vijayakumar V."/>
            <person name="Gluck-Thaler E."/>
            <person name="Korotkin H.B."/>
            <person name="Matheny P.B."/>
            <person name="Slot J.C."/>
        </authorList>
    </citation>
    <scope>NUCLEOTIDE SEQUENCE [LARGE SCALE GENOMIC DNA]</scope>
    <source>
        <strain evidence="1 2">2631</strain>
    </source>
</reference>
<comment type="caution">
    <text evidence="1">The sequence shown here is derived from an EMBL/GenBank/DDBJ whole genome shotgun (WGS) entry which is preliminary data.</text>
</comment>